<keyword evidence="2" id="KW-1185">Reference proteome</keyword>
<dbReference type="Proteomes" id="UP001055879">
    <property type="component" value="Linkage Group LG07"/>
</dbReference>
<evidence type="ECO:0000313" key="2">
    <source>
        <dbReference type="Proteomes" id="UP001055879"/>
    </source>
</evidence>
<organism evidence="1 2">
    <name type="scientific">Arctium lappa</name>
    <name type="common">Greater burdock</name>
    <name type="synonym">Lappa major</name>
    <dbReference type="NCBI Taxonomy" id="4217"/>
    <lineage>
        <taxon>Eukaryota</taxon>
        <taxon>Viridiplantae</taxon>
        <taxon>Streptophyta</taxon>
        <taxon>Embryophyta</taxon>
        <taxon>Tracheophyta</taxon>
        <taxon>Spermatophyta</taxon>
        <taxon>Magnoliopsida</taxon>
        <taxon>eudicotyledons</taxon>
        <taxon>Gunneridae</taxon>
        <taxon>Pentapetalae</taxon>
        <taxon>asterids</taxon>
        <taxon>campanulids</taxon>
        <taxon>Asterales</taxon>
        <taxon>Asteraceae</taxon>
        <taxon>Carduoideae</taxon>
        <taxon>Cardueae</taxon>
        <taxon>Arctiinae</taxon>
        <taxon>Arctium</taxon>
    </lineage>
</organism>
<reference evidence="1 2" key="2">
    <citation type="journal article" date="2022" name="Mol. Ecol. Resour.">
        <title>The genomes of chicory, endive, great burdock and yacon provide insights into Asteraceae paleo-polyploidization history and plant inulin production.</title>
        <authorList>
            <person name="Fan W."/>
            <person name="Wang S."/>
            <person name="Wang H."/>
            <person name="Wang A."/>
            <person name="Jiang F."/>
            <person name="Liu H."/>
            <person name="Zhao H."/>
            <person name="Xu D."/>
            <person name="Zhang Y."/>
        </authorList>
    </citation>
    <scope>NUCLEOTIDE SEQUENCE [LARGE SCALE GENOMIC DNA]</scope>
    <source>
        <strain evidence="2">cv. Niubang</strain>
    </source>
</reference>
<gene>
    <name evidence="1" type="ORF">L6452_22113</name>
</gene>
<comment type="caution">
    <text evidence="1">The sequence shown here is derived from an EMBL/GenBank/DDBJ whole genome shotgun (WGS) entry which is preliminary data.</text>
</comment>
<protein>
    <submittedName>
        <fullName evidence="1">Uncharacterized protein</fullName>
    </submittedName>
</protein>
<evidence type="ECO:0000313" key="1">
    <source>
        <dbReference type="EMBL" id="KAI3715143.1"/>
    </source>
</evidence>
<dbReference type="EMBL" id="CM042053">
    <property type="protein sequence ID" value="KAI3715143.1"/>
    <property type="molecule type" value="Genomic_DNA"/>
</dbReference>
<proteinExistence type="predicted"/>
<reference evidence="2" key="1">
    <citation type="journal article" date="2022" name="Mol. Ecol. Resour.">
        <title>The genomes of chicory, endive, great burdock and yacon provide insights into Asteraceae palaeo-polyploidization history and plant inulin production.</title>
        <authorList>
            <person name="Fan W."/>
            <person name="Wang S."/>
            <person name="Wang H."/>
            <person name="Wang A."/>
            <person name="Jiang F."/>
            <person name="Liu H."/>
            <person name="Zhao H."/>
            <person name="Xu D."/>
            <person name="Zhang Y."/>
        </authorList>
    </citation>
    <scope>NUCLEOTIDE SEQUENCE [LARGE SCALE GENOMIC DNA]</scope>
    <source>
        <strain evidence="2">cv. Niubang</strain>
    </source>
</reference>
<accession>A0ACB9B0K7</accession>
<sequence length="139" mass="15943">MVLDTHHDDGSTVSPRPRIFTKTVGEKTLKDLGEVTKGFPTTRRMLLTSLLMPLYFLPSRVGEKTLKDLGEVTKGFPTTRRMLLTSLLMPLYFLPSRWAYIFPQDWLNNKLKIKNILEGKKNYSILGLLSKVGNFMYFG</sequence>
<name>A0ACB9B0K7_ARCLA</name>